<dbReference type="CDD" id="cd00009">
    <property type="entry name" value="AAA"/>
    <property type="match status" value="1"/>
</dbReference>
<protein>
    <submittedName>
        <fullName evidence="9">ATP-dependent Clp protease ATP-binding subunit ClpA</fullName>
    </submittedName>
</protein>
<dbReference type="InterPro" id="IPR013461">
    <property type="entry name" value="ClpA"/>
</dbReference>
<dbReference type="SMART" id="SM00382">
    <property type="entry name" value="AAA"/>
    <property type="match status" value="2"/>
</dbReference>
<dbReference type="Gene3D" id="1.10.8.60">
    <property type="match status" value="2"/>
</dbReference>
<keyword evidence="3 5" id="KW-0067">ATP-binding</keyword>
<dbReference type="Pfam" id="PF02861">
    <property type="entry name" value="Clp_N"/>
    <property type="match status" value="1"/>
</dbReference>
<feature type="domain" description="AAA+ ATPase" evidence="7">
    <location>
        <begin position="229"/>
        <end position="373"/>
    </location>
</feature>
<dbReference type="Proteomes" id="UP000252355">
    <property type="component" value="Unassembled WGS sequence"/>
</dbReference>
<dbReference type="InterPro" id="IPR003593">
    <property type="entry name" value="AAA+_ATPase"/>
</dbReference>
<name>A0A367ZSF8_9BACT</name>
<dbReference type="AlphaFoldDB" id="A0A367ZSF8"/>
<dbReference type="InterPro" id="IPR001270">
    <property type="entry name" value="ClpA/B"/>
</dbReference>
<dbReference type="PROSITE" id="PS00870">
    <property type="entry name" value="CLPAB_1"/>
    <property type="match status" value="1"/>
</dbReference>
<keyword evidence="9" id="KW-0645">Protease</keyword>
<dbReference type="CDD" id="cd19499">
    <property type="entry name" value="RecA-like_ClpB_Hsp104-like"/>
    <property type="match status" value="1"/>
</dbReference>
<evidence type="ECO:0000256" key="1">
    <source>
        <dbReference type="ARBA" id="ARBA00022737"/>
    </source>
</evidence>
<proteinExistence type="inferred from homology"/>
<dbReference type="GO" id="GO:0005524">
    <property type="term" value="F:ATP binding"/>
    <property type="evidence" value="ECO:0007669"/>
    <property type="project" value="UniProtKB-KW"/>
</dbReference>
<dbReference type="InterPro" id="IPR028299">
    <property type="entry name" value="ClpA/B_CS2"/>
</dbReference>
<keyword evidence="1" id="KW-0677">Repeat</keyword>
<feature type="domain" description="AAA+ ATPase" evidence="7">
    <location>
        <begin position="509"/>
        <end position="688"/>
    </location>
</feature>
<dbReference type="InterPro" id="IPR027417">
    <property type="entry name" value="P-loop_NTPase"/>
</dbReference>
<dbReference type="Gene3D" id="3.40.50.300">
    <property type="entry name" value="P-loop containing nucleotide triphosphate hydrolases"/>
    <property type="match status" value="2"/>
</dbReference>
<dbReference type="PANTHER" id="PTHR11638:SF111">
    <property type="entry name" value="ATP-DEPENDENT CLP PROTEASE ATP-BINDING SUBUNIT CLPA"/>
    <property type="match status" value="1"/>
</dbReference>
<dbReference type="GO" id="GO:0043335">
    <property type="term" value="P:protein unfolding"/>
    <property type="evidence" value="ECO:0007669"/>
    <property type="project" value="InterPro"/>
</dbReference>
<comment type="caution">
    <text evidence="9">The sequence shown here is derived from an EMBL/GenBank/DDBJ whole genome shotgun (WGS) entry which is preliminary data.</text>
</comment>
<dbReference type="Pfam" id="PF17871">
    <property type="entry name" value="AAA_lid_9"/>
    <property type="match status" value="1"/>
</dbReference>
<reference evidence="9 10" key="1">
    <citation type="submission" date="2018-05" db="EMBL/GenBank/DDBJ databases">
        <title>A metagenomic window into the 2 km-deep terrestrial subsurface aquifer revealed taxonomically and functionally diverse microbial community comprising novel uncultured bacterial lineages.</title>
        <authorList>
            <person name="Kadnikov V.V."/>
            <person name="Mardanov A.V."/>
            <person name="Beletsky A.V."/>
            <person name="Banks D."/>
            <person name="Pimenov N.V."/>
            <person name="Frank Y.A."/>
            <person name="Karnachuk O.V."/>
            <person name="Ravin N.V."/>
        </authorList>
    </citation>
    <scope>NUCLEOTIDE SEQUENCE [LARGE SCALE GENOMIC DNA]</scope>
    <source>
        <strain evidence="9">BY5</strain>
    </source>
</reference>
<keyword evidence="2 5" id="KW-0547">Nucleotide-binding</keyword>
<evidence type="ECO:0000256" key="5">
    <source>
        <dbReference type="RuleBase" id="RU004432"/>
    </source>
</evidence>
<gene>
    <name evidence="9" type="ORF">OZSIB_2343</name>
</gene>
<dbReference type="InterPro" id="IPR018368">
    <property type="entry name" value="ClpA/B_CS1"/>
</dbReference>
<dbReference type="NCBIfam" id="TIGR02639">
    <property type="entry name" value="ClpA"/>
    <property type="match status" value="1"/>
</dbReference>
<evidence type="ECO:0000256" key="3">
    <source>
        <dbReference type="ARBA" id="ARBA00022840"/>
    </source>
</evidence>
<evidence type="ECO:0000259" key="8">
    <source>
        <dbReference type="SMART" id="SM01086"/>
    </source>
</evidence>
<dbReference type="InterPro" id="IPR036628">
    <property type="entry name" value="Clp_N_dom_sf"/>
</dbReference>
<dbReference type="GO" id="GO:0006508">
    <property type="term" value="P:proteolysis"/>
    <property type="evidence" value="ECO:0007669"/>
    <property type="project" value="UniProtKB-KW"/>
</dbReference>
<sequence>MIKKDLEITFQGVIREARKRHHEYLTVEHLLYGILHDKDGRDILVNCGANLARLKAGLEKFFDTHVPRLPEEADLDPQPTVGFERVIQRALLHVHSSEKEQADAGDILASIFLEPDSHAVHLLAKEEVTRLDVLNYVSHGITKYGSDGFDPTADGGDETSAGSTPEGETGPRPTPAGDDEDGEPETKVRNPLEQFAVLLNAKAARGEIDPLVGRRREVERAIVILSRRRKNNIVFVGEPGVGKTAIVEGIALRIHEGKVPPALKDAKIYSLDMGSLLAGTKYRGDFEARLKATIKALENIPQVILFIDEIHTIVGAGAVSGGSLDAANLLKPLLNAGKVRCIGTSTYEEYKNHFDRDRAFSRRFQKIDLHEPSPAATVRILRGLQKAYEEFHGVKYTRGAIKAAAELAAKYVNEKFLPDKAIDLMDEAAALVKLNEKNRDKIVRIRHVEKAVSRIARIPTRRVSVSDIDRLRTLEDDLKKVIFGQDEAIHALCAAIKRNRAGLGGATKPIGSFLFTGPTGVGKTEVSRQLAQIMGINFLRFDMSEYMEKHAVSRLIGAPPGYVGFDQGGQLTDAIRKTPFCVLLLDEIEKAHPDIYAILLQVMDYATLTDNTGKKADFRNVVLVMTSNAGAREMDRAGIGFAADQAKDVAWKGKEAVLKTFSPEFRNRLDAIITFHPLNREIMLQVVDKYLKEINQQMAGRKITITLTPATRAWLAEKGFDPKLGARPLARVMQKEIKDPLTEEVLFGRLKDGGEVVVDLVDDKPSFTYKS</sequence>
<dbReference type="SUPFAM" id="SSF52540">
    <property type="entry name" value="P-loop containing nucleoside triphosphate hydrolases"/>
    <property type="match status" value="2"/>
</dbReference>
<dbReference type="Pfam" id="PF10431">
    <property type="entry name" value="ClpB_D2-small"/>
    <property type="match status" value="1"/>
</dbReference>
<dbReference type="SUPFAM" id="SSF81923">
    <property type="entry name" value="Double Clp-N motif"/>
    <property type="match status" value="1"/>
</dbReference>
<dbReference type="InterPro" id="IPR004176">
    <property type="entry name" value="Clp_R_N"/>
</dbReference>
<evidence type="ECO:0000256" key="2">
    <source>
        <dbReference type="ARBA" id="ARBA00022741"/>
    </source>
</evidence>
<dbReference type="InterPro" id="IPR019489">
    <property type="entry name" value="Clp_ATPase_C"/>
</dbReference>
<keyword evidence="9" id="KW-0378">Hydrolase</keyword>
<dbReference type="GO" id="GO:0016887">
    <property type="term" value="F:ATP hydrolysis activity"/>
    <property type="evidence" value="ECO:0007669"/>
    <property type="project" value="InterPro"/>
</dbReference>
<feature type="region of interest" description="Disordered" evidence="6">
    <location>
        <begin position="145"/>
        <end position="186"/>
    </location>
</feature>
<dbReference type="GO" id="GO:0008233">
    <property type="term" value="F:peptidase activity"/>
    <property type="evidence" value="ECO:0007669"/>
    <property type="project" value="UniProtKB-KW"/>
</dbReference>
<dbReference type="PRINTS" id="PR00300">
    <property type="entry name" value="CLPPROTEASEA"/>
</dbReference>
<comment type="similarity">
    <text evidence="5">Belongs to the ClpA/ClpB family.</text>
</comment>
<feature type="compositionally biased region" description="Low complexity" evidence="6">
    <location>
        <begin position="162"/>
        <end position="171"/>
    </location>
</feature>
<feature type="domain" description="Clp ATPase C-terminal" evidence="8">
    <location>
        <begin position="678"/>
        <end position="767"/>
    </location>
</feature>
<evidence type="ECO:0000313" key="9">
    <source>
        <dbReference type="EMBL" id="RCK80966.1"/>
    </source>
</evidence>
<dbReference type="PROSITE" id="PS00871">
    <property type="entry name" value="CLPAB_2"/>
    <property type="match status" value="1"/>
</dbReference>
<dbReference type="GO" id="GO:0005737">
    <property type="term" value="C:cytoplasm"/>
    <property type="evidence" value="ECO:0007669"/>
    <property type="project" value="TreeGrafter"/>
</dbReference>
<evidence type="ECO:0000256" key="6">
    <source>
        <dbReference type="SAM" id="MobiDB-lite"/>
    </source>
</evidence>
<keyword evidence="4 5" id="KW-0143">Chaperone</keyword>
<dbReference type="InterPro" id="IPR041546">
    <property type="entry name" value="ClpA/ClpB_AAA_lid"/>
</dbReference>
<dbReference type="Gene3D" id="1.10.1780.10">
    <property type="entry name" value="Clp, N-terminal domain"/>
    <property type="match status" value="1"/>
</dbReference>
<accession>A0A367ZSF8</accession>
<dbReference type="SMART" id="SM01086">
    <property type="entry name" value="ClpB_D2-small"/>
    <property type="match status" value="1"/>
</dbReference>
<dbReference type="InterPro" id="IPR050130">
    <property type="entry name" value="ClpA_ClpB"/>
</dbReference>
<dbReference type="InterPro" id="IPR003959">
    <property type="entry name" value="ATPase_AAA_core"/>
</dbReference>
<evidence type="ECO:0000313" key="10">
    <source>
        <dbReference type="Proteomes" id="UP000252355"/>
    </source>
</evidence>
<evidence type="ECO:0000259" key="7">
    <source>
        <dbReference type="SMART" id="SM00382"/>
    </source>
</evidence>
<dbReference type="GO" id="GO:0034605">
    <property type="term" value="P:cellular response to heat"/>
    <property type="evidence" value="ECO:0007669"/>
    <property type="project" value="TreeGrafter"/>
</dbReference>
<evidence type="ECO:0000256" key="4">
    <source>
        <dbReference type="ARBA" id="ARBA00023186"/>
    </source>
</evidence>
<dbReference type="Pfam" id="PF00004">
    <property type="entry name" value="AAA"/>
    <property type="match status" value="1"/>
</dbReference>
<organism evidence="9 10">
    <name type="scientific">Candidatus Ozemobacter sibiricus</name>
    <dbReference type="NCBI Taxonomy" id="2268124"/>
    <lineage>
        <taxon>Bacteria</taxon>
        <taxon>Candidatus Ozemobacteria</taxon>
        <taxon>Candidatus Ozemobacterales</taxon>
        <taxon>Candidatus Ozemobacteraceae</taxon>
        <taxon>Candidatus Ozemobacter</taxon>
    </lineage>
</organism>
<dbReference type="EMBL" id="QOQW01000003">
    <property type="protein sequence ID" value="RCK80966.1"/>
    <property type="molecule type" value="Genomic_DNA"/>
</dbReference>
<dbReference type="PANTHER" id="PTHR11638">
    <property type="entry name" value="ATP-DEPENDENT CLP PROTEASE"/>
    <property type="match status" value="1"/>
</dbReference>
<dbReference type="FunFam" id="3.40.50.300:FF:000025">
    <property type="entry name" value="ATP-dependent Clp protease subunit"/>
    <property type="match status" value="1"/>
</dbReference>
<dbReference type="Pfam" id="PF07724">
    <property type="entry name" value="AAA_2"/>
    <property type="match status" value="1"/>
</dbReference>